<dbReference type="PANTHER" id="PTHR10106">
    <property type="entry name" value="CYTOCHROME B561-RELATED"/>
    <property type="match status" value="1"/>
</dbReference>
<keyword evidence="5 12" id="KW-0812">Transmembrane</keyword>
<keyword evidence="3" id="KW-0813">Transport</keyword>
<feature type="transmembrane region" description="Helical" evidence="12">
    <location>
        <begin position="154"/>
        <end position="175"/>
    </location>
</feature>
<evidence type="ECO:0000256" key="8">
    <source>
        <dbReference type="ARBA" id="ARBA00022989"/>
    </source>
</evidence>
<dbReference type="GO" id="GO:0046872">
    <property type="term" value="F:metal ion binding"/>
    <property type="evidence" value="ECO:0007669"/>
    <property type="project" value="UniProtKB-KW"/>
</dbReference>
<dbReference type="PANTHER" id="PTHR10106:SF0">
    <property type="entry name" value="LD36721P"/>
    <property type="match status" value="1"/>
</dbReference>
<keyword evidence="10 12" id="KW-0472">Membrane</keyword>
<keyword evidence="6" id="KW-0479">Metal-binding</keyword>
<reference evidence="14" key="1">
    <citation type="submission" date="2022-01" db="EMBL/GenBank/DDBJ databases">
        <authorList>
            <person name="King R."/>
        </authorList>
    </citation>
    <scope>NUCLEOTIDE SEQUENCE</scope>
</reference>
<feature type="transmembrane region" description="Helical" evidence="12">
    <location>
        <begin position="42"/>
        <end position="62"/>
    </location>
</feature>
<dbReference type="SMART" id="SM00665">
    <property type="entry name" value="B561"/>
    <property type="match status" value="1"/>
</dbReference>
<comment type="subcellular location">
    <subcellularLocation>
        <location evidence="2">Membrane</location>
        <topology evidence="2">Multi-pass membrane protein</topology>
    </subcellularLocation>
</comment>
<evidence type="ECO:0000256" key="1">
    <source>
        <dbReference type="ARBA" id="ARBA00001970"/>
    </source>
</evidence>
<feature type="transmembrane region" description="Helical" evidence="12">
    <location>
        <begin position="229"/>
        <end position="249"/>
    </location>
</feature>
<feature type="transmembrane region" description="Helical" evidence="12">
    <location>
        <begin position="187"/>
        <end position="209"/>
    </location>
</feature>
<evidence type="ECO:0000256" key="12">
    <source>
        <dbReference type="SAM" id="Phobius"/>
    </source>
</evidence>
<evidence type="ECO:0000259" key="13">
    <source>
        <dbReference type="PROSITE" id="PS50939"/>
    </source>
</evidence>
<keyword evidence="4" id="KW-0349">Heme</keyword>
<accession>A0A9N9QSE8</accession>
<dbReference type="OrthoDB" id="907479at2759"/>
<feature type="domain" description="Cytochrome b561" evidence="13">
    <location>
        <begin position="45"/>
        <end position="250"/>
    </location>
</feature>
<evidence type="ECO:0000256" key="7">
    <source>
        <dbReference type="ARBA" id="ARBA00022982"/>
    </source>
</evidence>
<evidence type="ECO:0000313" key="15">
    <source>
        <dbReference type="Proteomes" id="UP001152799"/>
    </source>
</evidence>
<evidence type="ECO:0000256" key="10">
    <source>
        <dbReference type="ARBA" id="ARBA00023136"/>
    </source>
</evidence>
<dbReference type="GO" id="GO:0016020">
    <property type="term" value="C:membrane"/>
    <property type="evidence" value="ECO:0007669"/>
    <property type="project" value="UniProtKB-SubCell"/>
</dbReference>
<name>A0A9N9QSE8_9CUCU</name>
<dbReference type="Gene3D" id="1.20.120.1770">
    <property type="match status" value="1"/>
</dbReference>
<evidence type="ECO:0000313" key="14">
    <source>
        <dbReference type="EMBL" id="CAG9772189.1"/>
    </source>
</evidence>
<keyword evidence="8 12" id="KW-1133">Transmembrane helix</keyword>
<feature type="transmembrane region" description="Helical" evidence="12">
    <location>
        <begin position="113"/>
        <end position="134"/>
    </location>
</feature>
<keyword evidence="9" id="KW-0408">Iron</keyword>
<evidence type="ECO:0000256" key="6">
    <source>
        <dbReference type="ARBA" id="ARBA00022723"/>
    </source>
</evidence>
<evidence type="ECO:0000256" key="4">
    <source>
        <dbReference type="ARBA" id="ARBA00022617"/>
    </source>
</evidence>
<evidence type="ECO:0000256" key="5">
    <source>
        <dbReference type="ARBA" id="ARBA00022692"/>
    </source>
</evidence>
<dbReference type="InterPro" id="IPR006593">
    <property type="entry name" value="Cyt_b561/ferric_Rdtase_TM"/>
</dbReference>
<keyword evidence="15" id="KW-1185">Reference proteome</keyword>
<dbReference type="Proteomes" id="UP001152799">
    <property type="component" value="Chromosome 8"/>
</dbReference>
<gene>
    <name evidence="14" type="ORF">CEUTPL_LOCUS12609</name>
</gene>
<evidence type="ECO:0000256" key="3">
    <source>
        <dbReference type="ARBA" id="ARBA00022448"/>
    </source>
</evidence>
<dbReference type="PROSITE" id="PS50939">
    <property type="entry name" value="CYTOCHROME_B561"/>
    <property type="match status" value="1"/>
</dbReference>
<dbReference type="AlphaFoldDB" id="A0A9N9QSE8"/>
<comment type="cofactor">
    <cofactor evidence="1">
        <name>heme b</name>
        <dbReference type="ChEBI" id="CHEBI:60344"/>
    </cofactor>
</comment>
<keyword evidence="7" id="KW-0249">Electron transport</keyword>
<dbReference type="FunFam" id="1.20.120.1770:FF:000001">
    <property type="entry name" value="Cytochrome b reductase 1"/>
    <property type="match status" value="1"/>
</dbReference>
<dbReference type="InterPro" id="IPR043205">
    <property type="entry name" value="CYB561/CYBRD1-like"/>
</dbReference>
<evidence type="ECO:0000256" key="2">
    <source>
        <dbReference type="ARBA" id="ARBA00004141"/>
    </source>
</evidence>
<dbReference type="GO" id="GO:0016491">
    <property type="term" value="F:oxidoreductase activity"/>
    <property type="evidence" value="ECO:0007669"/>
    <property type="project" value="InterPro"/>
</dbReference>
<proteinExistence type="predicted"/>
<sequence length="271" mass="30530">MSSESLLSEHEPEDEDYSTAGTGNRAMEARAEHQRTKMYNSIYSFTTAMGTGLLILVLFWLLHYREGFAWTSDIKRQFNWHPFLMLFGMVFLYSQAILTYRTGRSKPKMKLKLLHGGLHLLAFVCSVIALKAVFDSHNLASPPMANLYSLHSWIGLLTVIIFSTQFLAGFLSFLYPGISPSLRKAIMPVHVVVGTSAFVMAIVSALTGLNEKAIFTLSDNYKNFVPEAFVFNFIGLIVVLYGLLVLYLVHDPMYKRDPLPEDQLALSGRDE</sequence>
<organism evidence="14 15">
    <name type="scientific">Ceutorhynchus assimilis</name>
    <name type="common">cabbage seed weevil</name>
    <dbReference type="NCBI Taxonomy" id="467358"/>
    <lineage>
        <taxon>Eukaryota</taxon>
        <taxon>Metazoa</taxon>
        <taxon>Ecdysozoa</taxon>
        <taxon>Arthropoda</taxon>
        <taxon>Hexapoda</taxon>
        <taxon>Insecta</taxon>
        <taxon>Pterygota</taxon>
        <taxon>Neoptera</taxon>
        <taxon>Endopterygota</taxon>
        <taxon>Coleoptera</taxon>
        <taxon>Polyphaga</taxon>
        <taxon>Cucujiformia</taxon>
        <taxon>Curculionidae</taxon>
        <taxon>Ceutorhynchinae</taxon>
        <taxon>Ceutorhynchus</taxon>
    </lineage>
</organism>
<feature type="region of interest" description="Disordered" evidence="11">
    <location>
        <begin position="1"/>
        <end position="23"/>
    </location>
</feature>
<evidence type="ECO:0000256" key="9">
    <source>
        <dbReference type="ARBA" id="ARBA00023004"/>
    </source>
</evidence>
<protein>
    <recommendedName>
        <fullName evidence="13">Cytochrome b561 domain-containing protein</fullName>
    </recommendedName>
</protein>
<evidence type="ECO:0000256" key="11">
    <source>
        <dbReference type="SAM" id="MobiDB-lite"/>
    </source>
</evidence>
<feature type="transmembrane region" description="Helical" evidence="12">
    <location>
        <begin position="82"/>
        <end position="101"/>
    </location>
</feature>
<dbReference type="Pfam" id="PF03188">
    <property type="entry name" value="Cytochrom_B561"/>
    <property type="match status" value="1"/>
</dbReference>
<dbReference type="EMBL" id="OU892284">
    <property type="protein sequence ID" value="CAG9772189.1"/>
    <property type="molecule type" value="Genomic_DNA"/>
</dbReference>